<organism evidence="3 4">
    <name type="scientific">Neofusicoccum ribis</name>
    <dbReference type="NCBI Taxonomy" id="45134"/>
    <lineage>
        <taxon>Eukaryota</taxon>
        <taxon>Fungi</taxon>
        <taxon>Dikarya</taxon>
        <taxon>Ascomycota</taxon>
        <taxon>Pezizomycotina</taxon>
        <taxon>Dothideomycetes</taxon>
        <taxon>Dothideomycetes incertae sedis</taxon>
        <taxon>Botryosphaeriales</taxon>
        <taxon>Botryosphaeriaceae</taxon>
        <taxon>Neofusicoccum</taxon>
    </lineage>
</organism>
<evidence type="ECO:0000256" key="2">
    <source>
        <dbReference type="SAM" id="MobiDB-lite"/>
    </source>
</evidence>
<feature type="compositionally biased region" description="Polar residues" evidence="2">
    <location>
        <begin position="31"/>
        <end position="40"/>
    </location>
</feature>
<dbReference type="Proteomes" id="UP001521116">
    <property type="component" value="Unassembled WGS sequence"/>
</dbReference>
<evidence type="ECO:0000313" key="4">
    <source>
        <dbReference type="Proteomes" id="UP001521116"/>
    </source>
</evidence>
<gene>
    <name evidence="3" type="ORF">SLS56_002271</name>
</gene>
<feature type="compositionally biased region" description="Basic and acidic residues" evidence="2">
    <location>
        <begin position="16"/>
        <end position="30"/>
    </location>
</feature>
<feature type="coiled-coil region" evidence="1">
    <location>
        <begin position="85"/>
        <end position="160"/>
    </location>
</feature>
<dbReference type="EMBL" id="JAJVDC020000015">
    <property type="protein sequence ID" value="KAL1634578.1"/>
    <property type="molecule type" value="Genomic_DNA"/>
</dbReference>
<keyword evidence="1" id="KW-0175">Coiled coil</keyword>
<proteinExistence type="predicted"/>
<name>A0ABR3T5H1_9PEZI</name>
<evidence type="ECO:0000256" key="1">
    <source>
        <dbReference type="SAM" id="Coils"/>
    </source>
</evidence>
<keyword evidence="4" id="KW-1185">Reference proteome</keyword>
<comment type="caution">
    <text evidence="3">The sequence shown here is derived from an EMBL/GenBank/DDBJ whole genome shotgun (WGS) entry which is preliminary data.</text>
</comment>
<feature type="region of interest" description="Disordered" evidence="2">
    <location>
        <begin position="1"/>
        <end position="40"/>
    </location>
</feature>
<accession>A0ABR3T5H1</accession>
<reference evidence="3 4" key="1">
    <citation type="submission" date="2024-02" db="EMBL/GenBank/DDBJ databases">
        <title>De novo assembly and annotation of 12 fungi associated with fruit tree decline syndrome in Ontario, Canada.</title>
        <authorList>
            <person name="Sulman M."/>
            <person name="Ellouze W."/>
            <person name="Ilyukhin E."/>
        </authorList>
    </citation>
    <scope>NUCLEOTIDE SEQUENCE [LARGE SCALE GENOMIC DNA]</scope>
    <source>
        <strain evidence="3 4">M1-105</strain>
    </source>
</reference>
<evidence type="ECO:0000313" key="3">
    <source>
        <dbReference type="EMBL" id="KAL1634578.1"/>
    </source>
</evidence>
<protein>
    <submittedName>
        <fullName evidence="3">Uncharacterized protein</fullName>
    </submittedName>
</protein>
<sequence length="233" mass="27265">MKQGHDLRFSQIGHHTGNDDYKDAKLEGNSRRNSSQETTVDNTSLLSFIRENEKTIEATEEAKMKVLQTKASFWRQRAYEMAEQLTKTQQVCEKLVDENGDLKQENAELKELHAELKHMKKENGDIEQLRKKIMSLRKSIADLTANVRNFKRDLKLQDDREDDIVKLHSICTELSELIMIYEPAWLRGSSMAGQWEAFIRRNEEILKKVKDNILAELYEGCPWEDVVRRAMEH</sequence>